<evidence type="ECO:0000256" key="6">
    <source>
        <dbReference type="ARBA" id="ARBA00022779"/>
    </source>
</evidence>
<dbReference type="InterPro" id="IPR002898">
    <property type="entry name" value="MotA_ExbB_proton_chnl"/>
</dbReference>
<feature type="transmembrane region" description="Helical" evidence="9">
    <location>
        <begin position="175"/>
        <end position="197"/>
    </location>
</feature>
<evidence type="ECO:0000256" key="9">
    <source>
        <dbReference type="SAM" id="Phobius"/>
    </source>
</evidence>
<dbReference type="GO" id="GO:0006935">
    <property type="term" value="P:chemotaxis"/>
    <property type="evidence" value="ECO:0007669"/>
    <property type="project" value="InterPro"/>
</dbReference>
<dbReference type="Proteomes" id="UP000298050">
    <property type="component" value="Unassembled WGS sequence"/>
</dbReference>
<reference evidence="11 12" key="1">
    <citation type="submission" date="2019-04" db="EMBL/GenBank/DDBJ databases">
        <title>Taxonomy of novel Haliea sp. from mangrove soil of West Coast of India.</title>
        <authorList>
            <person name="Verma A."/>
            <person name="Kumar P."/>
            <person name="Krishnamurthi S."/>
        </authorList>
    </citation>
    <scope>NUCLEOTIDE SEQUENCE [LARGE SCALE GENOMIC DNA]</scope>
    <source>
        <strain evidence="11 12">SAOS-164</strain>
    </source>
</reference>
<organism evidence="11 12">
    <name type="scientific">Mangrovimicrobium sediminis</name>
    <dbReference type="NCBI Taxonomy" id="2562682"/>
    <lineage>
        <taxon>Bacteria</taxon>
        <taxon>Pseudomonadati</taxon>
        <taxon>Pseudomonadota</taxon>
        <taxon>Gammaproteobacteria</taxon>
        <taxon>Cellvibrionales</taxon>
        <taxon>Halieaceae</taxon>
        <taxon>Mangrovimicrobium</taxon>
    </lineage>
</organism>
<comment type="caution">
    <text evidence="11">The sequence shown here is derived from an EMBL/GenBank/DDBJ whole genome shotgun (WGS) entry which is preliminary data.</text>
</comment>
<keyword evidence="11" id="KW-0969">Cilium</keyword>
<dbReference type="Pfam" id="PF01618">
    <property type="entry name" value="MotA_ExbB"/>
    <property type="match status" value="1"/>
</dbReference>
<keyword evidence="7 9" id="KW-1133">Transmembrane helix</keyword>
<evidence type="ECO:0000259" key="10">
    <source>
        <dbReference type="Pfam" id="PF01618"/>
    </source>
</evidence>
<evidence type="ECO:0000256" key="3">
    <source>
        <dbReference type="ARBA" id="ARBA00022448"/>
    </source>
</evidence>
<dbReference type="InterPro" id="IPR000540">
    <property type="entry name" value="Flag_MotA_CS"/>
</dbReference>
<dbReference type="PROSITE" id="PS01307">
    <property type="entry name" value="MOTA"/>
    <property type="match status" value="1"/>
</dbReference>
<keyword evidence="8 9" id="KW-0472">Membrane</keyword>
<keyword evidence="11" id="KW-0966">Cell projection</keyword>
<dbReference type="GO" id="GO:0005886">
    <property type="term" value="C:plasma membrane"/>
    <property type="evidence" value="ECO:0007669"/>
    <property type="project" value="UniProtKB-SubCell"/>
</dbReference>
<protein>
    <submittedName>
        <fullName evidence="11">Flagellar motor protein PomA</fullName>
    </submittedName>
</protein>
<name>A0A4Z0LU59_9GAMM</name>
<dbReference type="PANTHER" id="PTHR30433">
    <property type="entry name" value="CHEMOTAXIS PROTEIN MOTA"/>
    <property type="match status" value="1"/>
</dbReference>
<evidence type="ECO:0000313" key="11">
    <source>
        <dbReference type="EMBL" id="TGD70832.1"/>
    </source>
</evidence>
<keyword evidence="11" id="KW-0282">Flagellum</keyword>
<dbReference type="AlphaFoldDB" id="A0A4Z0LU59"/>
<feature type="transmembrane region" description="Helical" evidence="9">
    <location>
        <begin position="35"/>
        <end position="52"/>
    </location>
</feature>
<dbReference type="RefSeq" id="WP_135446596.1">
    <property type="nucleotide sequence ID" value="NZ_SRLE01000018.1"/>
</dbReference>
<comment type="subcellular location">
    <subcellularLocation>
        <location evidence="1">Cell membrane</location>
        <topology evidence="1">Multi-pass membrane protein</topology>
    </subcellularLocation>
</comment>
<keyword evidence="12" id="KW-1185">Reference proteome</keyword>
<dbReference type="PANTHER" id="PTHR30433:SF2">
    <property type="entry name" value="MOTILITY PROTEIN A"/>
    <property type="match status" value="1"/>
</dbReference>
<evidence type="ECO:0000256" key="8">
    <source>
        <dbReference type="ARBA" id="ARBA00023136"/>
    </source>
</evidence>
<dbReference type="InterPro" id="IPR047055">
    <property type="entry name" value="MotA-like"/>
</dbReference>
<gene>
    <name evidence="11" type="primary">pomA</name>
    <name evidence="11" type="ORF">E4634_20735</name>
</gene>
<dbReference type="NCBIfam" id="NF006527">
    <property type="entry name" value="PRK08990.1"/>
    <property type="match status" value="1"/>
</dbReference>
<feature type="domain" description="MotA/TolQ/ExbB proton channel" evidence="10">
    <location>
        <begin position="98"/>
        <end position="212"/>
    </location>
</feature>
<feature type="transmembrane region" description="Helical" evidence="9">
    <location>
        <begin position="142"/>
        <end position="163"/>
    </location>
</feature>
<evidence type="ECO:0000313" key="12">
    <source>
        <dbReference type="Proteomes" id="UP000298050"/>
    </source>
</evidence>
<dbReference type="OrthoDB" id="9806929at2"/>
<accession>A0A4Z0LU59</accession>
<dbReference type="EMBL" id="SRLE01000018">
    <property type="protein sequence ID" value="TGD70832.1"/>
    <property type="molecule type" value="Genomic_DNA"/>
</dbReference>
<evidence type="ECO:0000256" key="1">
    <source>
        <dbReference type="ARBA" id="ARBA00004651"/>
    </source>
</evidence>
<evidence type="ECO:0000256" key="2">
    <source>
        <dbReference type="ARBA" id="ARBA00008038"/>
    </source>
</evidence>
<evidence type="ECO:0000256" key="7">
    <source>
        <dbReference type="ARBA" id="ARBA00022989"/>
    </source>
</evidence>
<keyword evidence="3" id="KW-0813">Transport</keyword>
<feature type="transmembrane region" description="Helical" evidence="9">
    <location>
        <begin position="7"/>
        <end position="29"/>
    </location>
</feature>
<evidence type="ECO:0000256" key="5">
    <source>
        <dbReference type="ARBA" id="ARBA00022692"/>
    </source>
</evidence>
<keyword evidence="4" id="KW-1003">Cell membrane</keyword>
<sequence>MDLATLIGMIGASVIVGLAIIMGGSALMFINIPSLLIVIGGTFLVVMIKFSLKDFLNAFKVATRAFKFELQDPQELIETIIEMSKTARKEGVLALEKMEIENQFLKDAVMMMVDGLDRDTIKARMAQEIKQTIDRHTWGAKVFFATADVAPAMGMIGTLIGLVQMLANMEDPKAIGPAMAVALLTTLYGAVLANVVAKPIGDKLTLRRSEESRNKSLCLDGIMAIQEGLNYRLIESLLEVYLTPGVRQDSSESADGAAAEAA</sequence>
<evidence type="ECO:0000256" key="4">
    <source>
        <dbReference type="ARBA" id="ARBA00022475"/>
    </source>
</evidence>
<keyword evidence="5 9" id="KW-0812">Transmembrane</keyword>
<proteinExistence type="inferred from homology"/>
<keyword evidence="6" id="KW-0283">Flagellar rotation</keyword>
<comment type="similarity">
    <text evidence="2">Belongs to the MotA family.</text>
</comment>
<dbReference type="GO" id="GO:0071978">
    <property type="term" value="P:bacterial-type flagellum-dependent swarming motility"/>
    <property type="evidence" value="ECO:0007669"/>
    <property type="project" value="InterPro"/>
</dbReference>